<gene>
    <name evidence="1" type="ORF">ACFFVF_20185</name>
</gene>
<sequence length="206" mass="22401">MEQIKLNFINKSNDTNNSSVVIFQKNEAINFDEIAVAWKVIKNCGRLDNHPFTFPLQFQVSASDSYGNYTPPLTAYDGQAFEMVKSTSGNILVLSTTPAVSMSEVEIQNNLLTGTINGNCYRDGKLLATKMSIASGQKAVFEFQPKIFIGVAPQVEEGEVMNSAIISQINTEINLIGIFSGDIVMTGGGSGPNSTPFNFTLENINK</sequence>
<evidence type="ECO:0000313" key="1">
    <source>
        <dbReference type="EMBL" id="MFB9098832.1"/>
    </source>
</evidence>
<protein>
    <recommendedName>
        <fullName evidence="3">Aromatic ring-opening dioxygenase LigA</fullName>
    </recommendedName>
</protein>
<keyword evidence="2" id="KW-1185">Reference proteome</keyword>
<name>A0ABV5GTW6_9FLAO</name>
<evidence type="ECO:0000313" key="2">
    <source>
        <dbReference type="Proteomes" id="UP001589607"/>
    </source>
</evidence>
<accession>A0ABV5GTW6</accession>
<dbReference type="Proteomes" id="UP001589607">
    <property type="component" value="Unassembled WGS sequence"/>
</dbReference>
<organism evidence="1 2">
    <name type="scientific">Flavobacterium jumunjinense</name>
    <dbReference type="NCBI Taxonomy" id="998845"/>
    <lineage>
        <taxon>Bacteria</taxon>
        <taxon>Pseudomonadati</taxon>
        <taxon>Bacteroidota</taxon>
        <taxon>Flavobacteriia</taxon>
        <taxon>Flavobacteriales</taxon>
        <taxon>Flavobacteriaceae</taxon>
        <taxon>Flavobacterium</taxon>
    </lineage>
</organism>
<evidence type="ECO:0008006" key="3">
    <source>
        <dbReference type="Google" id="ProtNLM"/>
    </source>
</evidence>
<reference evidence="1 2" key="1">
    <citation type="submission" date="2024-09" db="EMBL/GenBank/DDBJ databases">
        <authorList>
            <person name="Sun Q."/>
            <person name="Mori K."/>
        </authorList>
    </citation>
    <scope>NUCLEOTIDE SEQUENCE [LARGE SCALE GENOMIC DNA]</scope>
    <source>
        <strain evidence="1 2">CECT 7955</strain>
    </source>
</reference>
<dbReference type="RefSeq" id="WP_236457171.1">
    <property type="nucleotide sequence ID" value="NZ_CBCSGE010000012.1"/>
</dbReference>
<proteinExistence type="predicted"/>
<dbReference type="EMBL" id="JBHMEY010000096">
    <property type="protein sequence ID" value="MFB9098832.1"/>
    <property type="molecule type" value="Genomic_DNA"/>
</dbReference>
<comment type="caution">
    <text evidence="1">The sequence shown here is derived from an EMBL/GenBank/DDBJ whole genome shotgun (WGS) entry which is preliminary data.</text>
</comment>